<dbReference type="PANTHER" id="PTHR33414">
    <property type="entry name" value="PROTEIN PLASTID MOVEMENT IMPAIRED 1-RELATED 1"/>
    <property type="match status" value="1"/>
</dbReference>
<feature type="domain" description="C2 NT-type" evidence="2">
    <location>
        <begin position="124"/>
        <end position="276"/>
    </location>
</feature>
<evidence type="ECO:0000259" key="2">
    <source>
        <dbReference type="PROSITE" id="PS51840"/>
    </source>
</evidence>
<keyword evidence="4" id="KW-1185">Reference proteome</keyword>
<dbReference type="OrthoDB" id="656546at2759"/>
<feature type="region of interest" description="Disordered" evidence="1">
    <location>
        <begin position="26"/>
        <end position="117"/>
    </location>
</feature>
<feature type="region of interest" description="Disordered" evidence="1">
    <location>
        <begin position="386"/>
        <end position="410"/>
    </location>
</feature>
<dbReference type="InterPro" id="IPR019448">
    <property type="entry name" value="NT-C2"/>
</dbReference>
<feature type="compositionally biased region" description="Basic and acidic residues" evidence="1">
    <location>
        <begin position="51"/>
        <end position="62"/>
    </location>
</feature>
<dbReference type="Pfam" id="PF10358">
    <property type="entry name" value="NT-C2"/>
    <property type="match status" value="1"/>
</dbReference>
<dbReference type="Pfam" id="PF21745">
    <property type="entry name" value="PMI1_PMIR1-2_C"/>
    <property type="match status" value="1"/>
</dbReference>
<dbReference type="InterPro" id="IPR039614">
    <property type="entry name" value="PMI1-like"/>
</dbReference>
<dbReference type="InterPro" id="IPR048972">
    <property type="entry name" value="PMI1_PMIR1-2_C"/>
</dbReference>
<proteinExistence type="predicted"/>
<feature type="compositionally biased region" description="Acidic residues" evidence="1">
    <location>
        <begin position="395"/>
        <end position="404"/>
    </location>
</feature>
<dbReference type="PROSITE" id="PS51840">
    <property type="entry name" value="C2_NT"/>
    <property type="match status" value="1"/>
</dbReference>
<accession>A0A843VC82</accession>
<dbReference type="Proteomes" id="UP000652761">
    <property type="component" value="Unassembled WGS sequence"/>
</dbReference>
<reference evidence="3" key="1">
    <citation type="submission" date="2017-07" db="EMBL/GenBank/DDBJ databases">
        <title>Taro Niue Genome Assembly and Annotation.</title>
        <authorList>
            <person name="Atibalentja N."/>
            <person name="Keating K."/>
            <person name="Fields C.J."/>
        </authorList>
    </citation>
    <scope>NUCLEOTIDE SEQUENCE</scope>
    <source>
        <strain evidence="3">Niue_2</strain>
        <tissue evidence="3">Leaf</tissue>
    </source>
</reference>
<name>A0A843VC82_COLES</name>
<dbReference type="PANTHER" id="PTHR33414:SF2">
    <property type="entry name" value="PROTEIN PLASTID MOVEMENT IMPAIRED 1"/>
    <property type="match status" value="1"/>
</dbReference>
<evidence type="ECO:0000256" key="1">
    <source>
        <dbReference type="SAM" id="MobiDB-lite"/>
    </source>
</evidence>
<feature type="compositionally biased region" description="Polar residues" evidence="1">
    <location>
        <begin position="312"/>
        <end position="321"/>
    </location>
</feature>
<protein>
    <recommendedName>
        <fullName evidence="2">C2 NT-type domain-containing protein</fullName>
    </recommendedName>
</protein>
<feature type="compositionally biased region" description="Low complexity" evidence="1">
    <location>
        <begin position="293"/>
        <end position="303"/>
    </location>
</feature>
<sequence length="868" mass="92894">MEDKNNAQLLQELEALSQTLYQSHTTRRTASLILPRTTAPPLPHGVSAVTDRADDPRAEQRPRSRRMSISPWRSRPKHQPEQDDDGGDPARRRQQEGSKGRREEPPPSPGEKKGIWSWKPMRALSHIGMQRLGCLFSVEVISVQGLPASMNGLRLCVAVRKKETKDGAVQTMPSRVLQGCADFEETLFLRCHVYCSGGSGKPLKFEPRPFLVSTLAIDAPELDFGKSTVDLSLLVRESMEKNLEGARVRQWDRSFGLAGKAKGAEMVLKLGFQIMEDGGVGIYNQPEGGARSGGSSKVKGSSSPFARRHSKSSFSVTSPRISSKLEPGVAPSNESSAVDFRGIDDFYLDEPALAPPSTSPSVQKSKPDAKVEDLDLPEFEVVDKGVEIQGGGREEEQEPAEADEEKSMSSEVIDVKEVVPDHAHRMRMTELDSIAKQIAALESIMARGGGQDDAVAKAVAKEIHGLDADEETVTMEFLQMLELEDGNDRGLYAPSGAVAHLRPGSSEDGDDAEMAFVSDLGKGLGPVVQTKDGGYLAAMNPFNTEVPRKETPKLAMQISKPLVLRDQKSASGFEILQKMAVMGADELSSTLASLAAVDELMGKTAEQIAFEGIASAIISGRNKEGASSSAAKSIAAVKTMASSIGAGRKERILTGIWNVSEAAVAAEDVLAFALQKVEAMAVEALKIQADMTEEEAPFDVFPLAGKGDPNPPLASTMALEEWEGWSSGGGGLTVLTVVQLRDPVRRYETVGGPVVALVQAAEDGEGEEEEGRRFKVGSLHVGGVKGTGGRGGGGWGGGERQRLTAMQWVVANGMGSAGRKKAAGKGGGGRGGGQQQEVMWSMSARVMAGMWLKPVRNPDVKLPRQPQQ</sequence>
<evidence type="ECO:0000313" key="3">
    <source>
        <dbReference type="EMBL" id="MQL90123.1"/>
    </source>
</evidence>
<comment type="caution">
    <text evidence="3">The sequence shown here is derived from an EMBL/GenBank/DDBJ whole genome shotgun (WGS) entry which is preliminary data.</text>
</comment>
<evidence type="ECO:0000313" key="4">
    <source>
        <dbReference type="Proteomes" id="UP000652761"/>
    </source>
</evidence>
<dbReference type="AlphaFoldDB" id="A0A843VC82"/>
<gene>
    <name evidence="3" type="ORF">Taro_022704</name>
</gene>
<feature type="region of interest" description="Disordered" evidence="1">
    <location>
        <begin position="285"/>
        <end position="336"/>
    </location>
</feature>
<feature type="region of interest" description="Disordered" evidence="1">
    <location>
        <begin position="816"/>
        <end position="835"/>
    </location>
</feature>
<feature type="region of interest" description="Disordered" evidence="1">
    <location>
        <begin position="349"/>
        <end position="374"/>
    </location>
</feature>
<feature type="compositionally biased region" description="Basic and acidic residues" evidence="1">
    <location>
        <begin position="88"/>
        <end position="114"/>
    </location>
</feature>
<organism evidence="3 4">
    <name type="scientific">Colocasia esculenta</name>
    <name type="common">Wild taro</name>
    <name type="synonym">Arum esculentum</name>
    <dbReference type="NCBI Taxonomy" id="4460"/>
    <lineage>
        <taxon>Eukaryota</taxon>
        <taxon>Viridiplantae</taxon>
        <taxon>Streptophyta</taxon>
        <taxon>Embryophyta</taxon>
        <taxon>Tracheophyta</taxon>
        <taxon>Spermatophyta</taxon>
        <taxon>Magnoliopsida</taxon>
        <taxon>Liliopsida</taxon>
        <taxon>Araceae</taxon>
        <taxon>Aroideae</taxon>
        <taxon>Colocasieae</taxon>
        <taxon>Colocasia</taxon>
    </lineage>
</organism>
<dbReference type="EMBL" id="NMUH01001211">
    <property type="protein sequence ID" value="MQL90123.1"/>
    <property type="molecule type" value="Genomic_DNA"/>
</dbReference>
<feature type="compositionally biased region" description="Gly residues" evidence="1">
    <location>
        <begin position="824"/>
        <end position="834"/>
    </location>
</feature>